<evidence type="ECO:0000256" key="3">
    <source>
        <dbReference type="ARBA" id="ARBA00022980"/>
    </source>
</evidence>
<evidence type="ECO:0000256" key="1">
    <source>
        <dbReference type="ARBA" id="ARBA00002633"/>
    </source>
</evidence>
<proteinExistence type="inferred from homology"/>
<evidence type="ECO:0000256" key="2">
    <source>
        <dbReference type="ARBA" id="ARBA00008889"/>
    </source>
</evidence>
<dbReference type="STRING" id="266762.HQ36_08705"/>
<dbReference type="OrthoDB" id="1523686at2"/>
<dbReference type="InterPro" id="IPR001790">
    <property type="entry name" value="Ribosomal_uL10"/>
</dbReference>
<evidence type="ECO:0000313" key="7">
    <source>
        <dbReference type="EMBL" id="KGN97091.1"/>
    </source>
</evidence>
<dbReference type="eggNOG" id="COG0244">
    <property type="taxonomic scope" value="Bacteria"/>
</dbReference>
<dbReference type="SUPFAM" id="SSF160369">
    <property type="entry name" value="Ribosomal protein L10-like"/>
    <property type="match status" value="1"/>
</dbReference>
<reference evidence="7 8" key="1">
    <citation type="submission" date="2014-08" db="EMBL/GenBank/DDBJ databases">
        <title>Porphyromonas gingivicanis strain:COT-022_OH1391 Genome sequencing.</title>
        <authorList>
            <person name="Wallis C."/>
            <person name="Deusch O."/>
            <person name="O'Flynn C."/>
            <person name="Davis I."/>
            <person name="Jospin G."/>
            <person name="Darling A.E."/>
            <person name="Coil D.A."/>
            <person name="Alexiev A."/>
            <person name="Horsfall A."/>
            <person name="Kirkwood N."/>
            <person name="Harris S."/>
            <person name="Eisen J.A."/>
        </authorList>
    </citation>
    <scope>NUCLEOTIDE SEQUENCE [LARGE SCALE GENOMIC DNA]</scope>
    <source>
        <strain evidence="8">COT-022 OH1391</strain>
    </source>
</reference>
<evidence type="ECO:0000313" key="8">
    <source>
        <dbReference type="Proteomes" id="UP000030134"/>
    </source>
</evidence>
<protein>
    <recommendedName>
        <fullName evidence="5">Large ribosomal subunit protein uL10</fullName>
    </recommendedName>
    <alternativeName>
        <fullName evidence="6">50S ribosomal protein L10</fullName>
    </alternativeName>
</protein>
<dbReference type="GO" id="GO:1990904">
    <property type="term" value="C:ribonucleoprotein complex"/>
    <property type="evidence" value="ECO:0007669"/>
    <property type="project" value="UniProtKB-KW"/>
</dbReference>
<comment type="similarity">
    <text evidence="2">Belongs to the universal ribosomal protein uL10 family.</text>
</comment>
<dbReference type="GO" id="GO:0005840">
    <property type="term" value="C:ribosome"/>
    <property type="evidence" value="ECO:0007669"/>
    <property type="project" value="UniProtKB-KW"/>
</dbReference>
<comment type="function">
    <text evidence="1">Forms part of the ribosomal stalk, playing a central role in the interaction of the ribosome with GTP-bound translation factors.</text>
</comment>
<keyword evidence="3 7" id="KW-0689">Ribosomal protein</keyword>
<dbReference type="CDD" id="cd05797">
    <property type="entry name" value="Ribosomal_L10"/>
    <property type="match status" value="1"/>
</dbReference>
<accession>A0A0A2G1F1</accession>
<dbReference type="NCBIfam" id="NF000955">
    <property type="entry name" value="PRK00099.1-1"/>
    <property type="match status" value="1"/>
</dbReference>
<keyword evidence="4" id="KW-0687">Ribonucleoprotein</keyword>
<gene>
    <name evidence="7" type="ORF">HQ36_08705</name>
</gene>
<dbReference type="RefSeq" id="WP_025843587.1">
    <property type="nucleotide sequence ID" value="NZ_JQZW01000019.1"/>
</dbReference>
<dbReference type="Proteomes" id="UP000030134">
    <property type="component" value="Unassembled WGS sequence"/>
</dbReference>
<name>A0A0A2G1F1_9PORP</name>
<evidence type="ECO:0000256" key="6">
    <source>
        <dbReference type="ARBA" id="ARBA00035502"/>
    </source>
</evidence>
<keyword evidence="8" id="KW-1185">Reference proteome</keyword>
<evidence type="ECO:0000256" key="4">
    <source>
        <dbReference type="ARBA" id="ARBA00023274"/>
    </source>
</evidence>
<organism evidence="7 8">
    <name type="scientific">Porphyromonas gingivicanis</name>
    <dbReference type="NCBI Taxonomy" id="266762"/>
    <lineage>
        <taxon>Bacteria</taxon>
        <taxon>Pseudomonadati</taxon>
        <taxon>Bacteroidota</taxon>
        <taxon>Bacteroidia</taxon>
        <taxon>Bacteroidales</taxon>
        <taxon>Porphyromonadaceae</taxon>
        <taxon>Porphyromonas</taxon>
    </lineage>
</organism>
<sequence length="174" mass="19345">MRKEVKNTVVEKISNYIAQYPHFYLVDIEAMDAVKTAELRRDCNKQGVKLVVVKNTLFRKALSNSSTDYSELYQSLKGNTAVMFCEVANAPAKIIKEFVKANKELGKPALKAVYAQESFYVGPQHLDALVSIKSREELVADVIALLQSPAKNVLSSLQSAGQTIHGVLKTLEER</sequence>
<dbReference type="InterPro" id="IPR043141">
    <property type="entry name" value="Ribosomal_uL10-like_sf"/>
</dbReference>
<dbReference type="Gene3D" id="3.30.70.1730">
    <property type="match status" value="1"/>
</dbReference>
<dbReference type="InterPro" id="IPR047865">
    <property type="entry name" value="Ribosomal_uL10_bac_type"/>
</dbReference>
<dbReference type="EMBL" id="JQZW01000019">
    <property type="protein sequence ID" value="KGN97091.1"/>
    <property type="molecule type" value="Genomic_DNA"/>
</dbReference>
<evidence type="ECO:0000256" key="5">
    <source>
        <dbReference type="ARBA" id="ARBA00035202"/>
    </source>
</evidence>
<dbReference type="PANTHER" id="PTHR11560">
    <property type="entry name" value="39S RIBOSOMAL PROTEIN L10, MITOCHONDRIAL"/>
    <property type="match status" value="1"/>
</dbReference>
<dbReference type="Pfam" id="PF00466">
    <property type="entry name" value="Ribosomal_L10"/>
    <property type="match status" value="1"/>
</dbReference>
<comment type="caution">
    <text evidence="7">The sequence shown here is derived from an EMBL/GenBank/DDBJ whole genome shotgun (WGS) entry which is preliminary data.</text>
</comment>
<dbReference type="AlphaFoldDB" id="A0A0A2G1F1"/>